<protein>
    <recommendedName>
        <fullName evidence="3">SnoaL-like domain-containing protein</fullName>
    </recommendedName>
</protein>
<dbReference type="AlphaFoldDB" id="A0A2A9NE91"/>
<dbReference type="Proteomes" id="UP000242287">
    <property type="component" value="Unassembled WGS sequence"/>
</dbReference>
<evidence type="ECO:0000313" key="1">
    <source>
        <dbReference type="EMBL" id="PFH45963.1"/>
    </source>
</evidence>
<dbReference type="EMBL" id="KZ302260">
    <property type="protein sequence ID" value="PFH45963.1"/>
    <property type="molecule type" value="Genomic_DNA"/>
</dbReference>
<sequence length="159" mass="18112">MSMSNMFSTRPSTSSAASELASWLQGHMSEMVKTSDPEEFKRLFNDIFADNAKFHINGEDMKREDLLNRMMERKKNQQSANMEVRGMVAVPRDENRPEMGGYAGSFVITTIQRKDSNKIYRAIVCANLDIENSNSSRGARDGRKITRVHEVAIETEEEK</sequence>
<gene>
    <name evidence="1" type="ORF">AMATHDRAFT_8425</name>
</gene>
<name>A0A2A9NE91_9AGAR</name>
<reference evidence="1 2" key="1">
    <citation type="submission" date="2014-02" db="EMBL/GenBank/DDBJ databases">
        <title>Transposable element dynamics among asymbiotic and ectomycorrhizal Amanita fungi.</title>
        <authorList>
            <consortium name="DOE Joint Genome Institute"/>
            <person name="Hess J."/>
            <person name="Skrede I."/>
            <person name="Wolfe B."/>
            <person name="LaButti K."/>
            <person name="Ohm R.A."/>
            <person name="Grigoriev I.V."/>
            <person name="Pringle A."/>
        </authorList>
    </citation>
    <scope>NUCLEOTIDE SEQUENCE [LARGE SCALE GENOMIC DNA]</scope>
    <source>
        <strain evidence="1 2">SKay4041</strain>
    </source>
</reference>
<accession>A0A2A9NE91</accession>
<proteinExistence type="predicted"/>
<keyword evidence="2" id="KW-1185">Reference proteome</keyword>
<evidence type="ECO:0000313" key="2">
    <source>
        <dbReference type="Proteomes" id="UP000242287"/>
    </source>
</evidence>
<organism evidence="1 2">
    <name type="scientific">Amanita thiersii Skay4041</name>
    <dbReference type="NCBI Taxonomy" id="703135"/>
    <lineage>
        <taxon>Eukaryota</taxon>
        <taxon>Fungi</taxon>
        <taxon>Dikarya</taxon>
        <taxon>Basidiomycota</taxon>
        <taxon>Agaricomycotina</taxon>
        <taxon>Agaricomycetes</taxon>
        <taxon>Agaricomycetidae</taxon>
        <taxon>Agaricales</taxon>
        <taxon>Pluteineae</taxon>
        <taxon>Amanitaceae</taxon>
        <taxon>Amanita</taxon>
    </lineage>
</organism>
<evidence type="ECO:0008006" key="3">
    <source>
        <dbReference type="Google" id="ProtNLM"/>
    </source>
</evidence>